<reference evidence="2 3" key="1">
    <citation type="submission" date="2017-11" db="EMBL/GenBank/DDBJ databases">
        <title>De novo assembly and phasing of dikaryotic genomes from two isolates of Puccinia coronata f. sp. avenae, the causal agent of oat crown rust.</title>
        <authorList>
            <person name="Miller M.E."/>
            <person name="Zhang Y."/>
            <person name="Omidvar V."/>
            <person name="Sperschneider J."/>
            <person name="Schwessinger B."/>
            <person name="Raley C."/>
            <person name="Palmer J.M."/>
            <person name="Garnica D."/>
            <person name="Upadhyaya N."/>
            <person name="Rathjen J."/>
            <person name="Taylor J.M."/>
            <person name="Park R.F."/>
            <person name="Dodds P.N."/>
            <person name="Hirsch C.D."/>
            <person name="Kianian S.F."/>
            <person name="Figueroa M."/>
        </authorList>
    </citation>
    <scope>NUCLEOTIDE SEQUENCE [LARGE SCALE GENOMIC DNA]</scope>
    <source>
        <strain evidence="2">12SD80</strain>
    </source>
</reference>
<feature type="region of interest" description="Disordered" evidence="1">
    <location>
        <begin position="1"/>
        <end position="30"/>
    </location>
</feature>
<feature type="compositionally biased region" description="Polar residues" evidence="1">
    <location>
        <begin position="475"/>
        <end position="499"/>
    </location>
</feature>
<feature type="compositionally biased region" description="Polar residues" evidence="1">
    <location>
        <begin position="568"/>
        <end position="589"/>
    </location>
</feature>
<comment type="caution">
    <text evidence="2">The sequence shown here is derived from an EMBL/GenBank/DDBJ whole genome shotgun (WGS) entry which is preliminary data.</text>
</comment>
<accession>A0A2N5T0V0</accession>
<evidence type="ECO:0000313" key="2">
    <source>
        <dbReference type="EMBL" id="PLW19119.1"/>
    </source>
</evidence>
<organism evidence="2 3">
    <name type="scientific">Puccinia coronata f. sp. avenae</name>
    <dbReference type="NCBI Taxonomy" id="200324"/>
    <lineage>
        <taxon>Eukaryota</taxon>
        <taxon>Fungi</taxon>
        <taxon>Dikarya</taxon>
        <taxon>Basidiomycota</taxon>
        <taxon>Pucciniomycotina</taxon>
        <taxon>Pucciniomycetes</taxon>
        <taxon>Pucciniales</taxon>
        <taxon>Pucciniaceae</taxon>
        <taxon>Puccinia</taxon>
    </lineage>
</organism>
<dbReference type="Proteomes" id="UP000235392">
    <property type="component" value="Unassembled WGS sequence"/>
</dbReference>
<protein>
    <submittedName>
        <fullName evidence="2">Uncharacterized protein</fullName>
    </submittedName>
</protein>
<feature type="compositionally biased region" description="Low complexity" evidence="1">
    <location>
        <begin position="689"/>
        <end position="698"/>
    </location>
</feature>
<feature type="compositionally biased region" description="Polar residues" evidence="1">
    <location>
        <begin position="532"/>
        <end position="545"/>
    </location>
</feature>
<dbReference type="AlphaFoldDB" id="A0A2N5T0V0"/>
<gene>
    <name evidence="2" type="ORF">PCASD_14035</name>
</gene>
<proteinExistence type="predicted"/>
<evidence type="ECO:0000256" key="1">
    <source>
        <dbReference type="SAM" id="MobiDB-lite"/>
    </source>
</evidence>
<evidence type="ECO:0000313" key="3">
    <source>
        <dbReference type="Proteomes" id="UP000235392"/>
    </source>
</evidence>
<name>A0A2N5T0V0_9BASI</name>
<feature type="region of interest" description="Disordered" evidence="1">
    <location>
        <begin position="437"/>
        <end position="704"/>
    </location>
</feature>
<dbReference type="EMBL" id="PGCI01000720">
    <property type="protein sequence ID" value="PLW19119.1"/>
    <property type="molecule type" value="Genomic_DNA"/>
</dbReference>
<sequence length="704" mass="77200">MQNHGNTPYGFSECPPLPFDNAPGGTQESYLAPSQLYPNNQSCNLFFEELVNHRGNGTGQSHPMQMAPPNSQMIGMDPWQFQLFCDNSGNAAHNFQMATQAQLNQWVARRQSNGPPAGPPKGHGQIPASPANHPGQPAAQPQRSPSSVPATGMPPAQPPNERRAIIPPPEPASPRVLHLDYAVYIRLVSNELARAHSKRLAPASKDWKKSVPKGDIIWKTGMTGWTWRSFKEALIRKLDESRQHEHFGKHLTTLNQDDNLKWKCIVMHHRVYGVKSHAFVSNEAEFEEFAKAVLSSPSSKCTVKILMEDPGALAKKLENEKNEAKELALTYGDEEERTSLEKTKTRLACNPKANVTSGKRVEITKNLMAYILQTYETTAESMRVRDPKDKNRSIRIPHNGPLHIWARAILMKAAGVDFQNPPDTEDFPSEPIKVWTRDERTSENANAHAARASLNETGVPDSPSGTRKHSEATDAKSNGPKNTPPGTRQTSKPKASTGYSPDEEEPKRKYTPYRKLASGRWMPPRLIPRAEANNTPTPTSHQAPPNSDDKRLPPPLDLSSPDRPKATAPTTKGSAANTSLATGINSTKGGNEKYPVELLDDELSTTGSDSNLPPRRAPNSAFNSPNEADDADSSDVEVPHVKASLGVHRSPARKAARSPAGKGVHDKFGRLTFGKNRQSLPSPIRKRPNSQLSSSIASIPPPKS</sequence>
<feature type="compositionally biased region" description="Polar residues" evidence="1">
    <location>
        <begin position="139"/>
        <end position="149"/>
    </location>
</feature>
<feature type="region of interest" description="Disordered" evidence="1">
    <location>
        <begin position="110"/>
        <end position="171"/>
    </location>
</feature>